<accession>A0A8H7Y118</accession>
<dbReference type="InterPro" id="IPR050140">
    <property type="entry name" value="SRY-related_HMG-box_TF-like"/>
</dbReference>
<feature type="compositionally biased region" description="Low complexity" evidence="4">
    <location>
        <begin position="275"/>
        <end position="296"/>
    </location>
</feature>
<feature type="domain" description="HMG box" evidence="5">
    <location>
        <begin position="118"/>
        <end position="187"/>
    </location>
</feature>
<dbReference type="SMART" id="SM00398">
    <property type="entry name" value="HMG"/>
    <property type="match status" value="1"/>
</dbReference>
<feature type="region of interest" description="Disordered" evidence="4">
    <location>
        <begin position="169"/>
        <end position="307"/>
    </location>
</feature>
<dbReference type="OrthoDB" id="6247875at2759"/>
<feature type="compositionally biased region" description="Basic and acidic residues" evidence="4">
    <location>
        <begin position="1"/>
        <end position="20"/>
    </location>
</feature>
<dbReference type="GO" id="GO:0030154">
    <property type="term" value="P:cell differentiation"/>
    <property type="evidence" value="ECO:0007669"/>
    <property type="project" value="TreeGrafter"/>
</dbReference>
<gene>
    <name evidence="6" type="ORF">JR316_006117</name>
</gene>
<feature type="region of interest" description="Disordered" evidence="4">
    <location>
        <begin position="1"/>
        <end position="32"/>
    </location>
</feature>
<evidence type="ECO:0000259" key="5">
    <source>
        <dbReference type="PROSITE" id="PS50118"/>
    </source>
</evidence>
<dbReference type="PROSITE" id="PS50118">
    <property type="entry name" value="HMG_BOX_2"/>
    <property type="match status" value="1"/>
</dbReference>
<keyword evidence="3" id="KW-0539">Nucleus</keyword>
<organism evidence="6">
    <name type="scientific">Psilocybe cubensis</name>
    <name type="common">Psychedelic mushroom</name>
    <name type="synonym">Stropharia cubensis</name>
    <dbReference type="NCBI Taxonomy" id="181762"/>
    <lineage>
        <taxon>Eukaryota</taxon>
        <taxon>Fungi</taxon>
        <taxon>Dikarya</taxon>
        <taxon>Basidiomycota</taxon>
        <taxon>Agaricomycotina</taxon>
        <taxon>Agaricomycetes</taxon>
        <taxon>Agaricomycetidae</taxon>
        <taxon>Agaricales</taxon>
        <taxon>Agaricineae</taxon>
        <taxon>Strophariaceae</taxon>
        <taxon>Psilocybe</taxon>
    </lineage>
</organism>
<sequence>MSSPRDIKTEDTLHSRDSHSPIEWPSTPTNHLSIPNIVIPQARMSDFSSEVPVSKVAREARRFEEASYQSERREPFMVNFSRNDSTSPQASITPTTPTTPTHSRGPSPSSSEPSPPKVARPPNAFMIFRSWWLKQNEIPKHVEKRQQALSRVAGQVWGLLEESEKQKWHLKASEIQRKHKEDNPDYKFVPSPRGSRKNKDKSQSLPGDVTTAEDQTKLLRERYTKYAGPSPIPTRKKQAKKSRSVDAPSPSRVSNPSVTGSPLSRSAPTPRSLVASAGPSPAHGGALLSQPEFPQLHLPPPPTLLNFDGYSQGQFSLADANVEGNKSLESIQYNFGNNDQSMMFAHYDTNGAYQQLSGGLNAGSWTQQSFAGTTPQLEAKLQGLHQQLAGPFSPPAAVLPQNTADTTQIKDFFSFPALENVNFNLGTGNEDAFFNTIFHPDLYAQDQVDATPNLDLTDAHEIALHLNQVQYNFADDNLFSTFGRLQ</sequence>
<dbReference type="PANTHER" id="PTHR10270">
    <property type="entry name" value="SOX TRANSCRIPTION FACTOR"/>
    <property type="match status" value="1"/>
</dbReference>
<evidence type="ECO:0000256" key="3">
    <source>
        <dbReference type="PROSITE-ProRule" id="PRU00267"/>
    </source>
</evidence>
<comment type="caution">
    <text evidence="6">The sequence shown here is derived from an EMBL/GenBank/DDBJ whole genome shotgun (WGS) entry which is preliminary data.</text>
</comment>
<name>A0A8H7Y118_PSICU</name>
<evidence type="ECO:0000256" key="4">
    <source>
        <dbReference type="SAM" id="MobiDB-lite"/>
    </source>
</evidence>
<dbReference type="SUPFAM" id="SSF47095">
    <property type="entry name" value="HMG-box"/>
    <property type="match status" value="1"/>
</dbReference>
<feature type="region of interest" description="Disordered" evidence="4">
    <location>
        <begin position="45"/>
        <end position="121"/>
    </location>
</feature>
<feature type="compositionally biased region" description="Basic and acidic residues" evidence="4">
    <location>
        <begin position="56"/>
        <end position="75"/>
    </location>
</feature>
<dbReference type="EMBL" id="JAFIQS010000005">
    <property type="protein sequence ID" value="KAG5169561.1"/>
    <property type="molecule type" value="Genomic_DNA"/>
</dbReference>
<evidence type="ECO:0000256" key="1">
    <source>
        <dbReference type="ARBA" id="ARBA00023125"/>
    </source>
</evidence>
<reference evidence="6" key="1">
    <citation type="submission" date="2021-02" db="EMBL/GenBank/DDBJ databases">
        <title>Psilocybe cubensis genome.</title>
        <authorList>
            <person name="Mckernan K.J."/>
            <person name="Crawford S."/>
            <person name="Trippe A."/>
            <person name="Kane L.T."/>
            <person name="Mclaughlin S."/>
        </authorList>
    </citation>
    <scope>NUCLEOTIDE SEQUENCE [LARGE SCALE GENOMIC DNA]</scope>
    <source>
        <strain evidence="6">MGC-MH-2018</strain>
    </source>
</reference>
<dbReference type="InterPro" id="IPR009071">
    <property type="entry name" value="HMG_box_dom"/>
</dbReference>
<dbReference type="Pfam" id="PF00505">
    <property type="entry name" value="HMG_box"/>
    <property type="match status" value="1"/>
</dbReference>
<feature type="compositionally biased region" description="Polar residues" evidence="4">
    <location>
        <begin position="251"/>
        <end position="269"/>
    </location>
</feature>
<keyword evidence="2" id="KW-0804">Transcription</keyword>
<feature type="DNA-binding region" description="HMG box" evidence="3">
    <location>
        <begin position="118"/>
        <end position="187"/>
    </location>
</feature>
<dbReference type="GO" id="GO:0000978">
    <property type="term" value="F:RNA polymerase II cis-regulatory region sequence-specific DNA binding"/>
    <property type="evidence" value="ECO:0007669"/>
    <property type="project" value="TreeGrafter"/>
</dbReference>
<feature type="compositionally biased region" description="Basic and acidic residues" evidence="4">
    <location>
        <begin position="214"/>
        <end position="224"/>
    </location>
</feature>
<dbReference type="GO" id="GO:0005634">
    <property type="term" value="C:nucleus"/>
    <property type="evidence" value="ECO:0007669"/>
    <property type="project" value="UniProtKB-UniRule"/>
</dbReference>
<protein>
    <recommendedName>
        <fullName evidence="5">HMG box domain-containing protein</fullName>
    </recommendedName>
</protein>
<proteinExistence type="predicted"/>
<dbReference type="AlphaFoldDB" id="A0A8H7Y118"/>
<dbReference type="InterPro" id="IPR036910">
    <property type="entry name" value="HMG_box_dom_sf"/>
</dbReference>
<feature type="compositionally biased region" description="Low complexity" evidence="4">
    <location>
        <begin position="85"/>
        <end position="112"/>
    </location>
</feature>
<evidence type="ECO:0000313" key="6">
    <source>
        <dbReference type="EMBL" id="KAG5169561.1"/>
    </source>
</evidence>
<keyword evidence="1 3" id="KW-0238">DNA-binding</keyword>
<feature type="compositionally biased region" description="Basic and acidic residues" evidence="4">
    <location>
        <begin position="169"/>
        <end position="185"/>
    </location>
</feature>
<dbReference type="CDD" id="cd01389">
    <property type="entry name" value="HMG-box_ROX1-like"/>
    <property type="match status" value="1"/>
</dbReference>
<dbReference type="PANTHER" id="PTHR10270:SF161">
    <property type="entry name" value="SEX-DETERMINING REGION Y PROTEIN"/>
    <property type="match status" value="1"/>
</dbReference>
<evidence type="ECO:0000256" key="2">
    <source>
        <dbReference type="ARBA" id="ARBA00023163"/>
    </source>
</evidence>
<dbReference type="Gene3D" id="1.10.30.10">
    <property type="entry name" value="High mobility group box domain"/>
    <property type="match status" value="1"/>
</dbReference>
<dbReference type="GO" id="GO:0001228">
    <property type="term" value="F:DNA-binding transcription activator activity, RNA polymerase II-specific"/>
    <property type="evidence" value="ECO:0007669"/>
    <property type="project" value="TreeGrafter"/>
</dbReference>